<keyword evidence="5" id="KW-0496">Mitochondrion</keyword>
<dbReference type="InterPro" id="IPR001308">
    <property type="entry name" value="ETF_a/FixB"/>
</dbReference>
<dbReference type="PANTHER" id="PTHR43153:SF1">
    <property type="entry name" value="ELECTRON TRANSFER FLAVOPROTEIN SUBUNIT ALPHA, MITOCHONDRIAL"/>
    <property type="match status" value="1"/>
</dbReference>
<dbReference type="EMBL" id="KV918813">
    <property type="protein sequence ID" value="OSX78432.1"/>
    <property type="molecule type" value="Genomic_DNA"/>
</dbReference>
<feature type="binding site" evidence="6">
    <location>
        <position position="344"/>
    </location>
    <ligand>
        <name>FAD</name>
        <dbReference type="ChEBI" id="CHEBI:57692"/>
    </ligand>
</feature>
<comment type="subcellular location">
    <subcellularLocation>
        <location evidence="1 5">Mitochondrion matrix</location>
    </subcellularLocation>
</comment>
<dbReference type="Proteomes" id="UP000218209">
    <property type="component" value="Unassembled WGS sequence"/>
</dbReference>
<sequence length="384" mass="37583">MWRSLSAAAGLRRRAAAGLVGAPYRRHLSATPIAAAAAAAAAAHRALVVGEASPAGGVSLATRAAVTAAHEFTTAPVSLLLTGDGEKLASTVAEAVRLEHVADVLIADDPSLSPALAETVSPVIAGLVGPAASVDGGAYTHVVAGASSFGKNVLPRLAGALGVGALTDITAVVSADTVVRPIYAGNVLATVRATDTVKVVTVRTTAFAPAPDRGADGDAAPTSSVPMDGAADGAAPPPAVRVVSEELTGGGGRPELAAAKVVVSGGRGLKSGANFALLTELADALGGAVGATRAAVDAGFVPNDLQVGQTGKVVAPDVYIAVGLSGAIQHLAGMKDSKAIVAVNKDAEAPIFSVADYGVVADLFDVVPKMTAAAKATKAAKEAA</sequence>
<dbReference type="AlphaFoldDB" id="A0A1X6PC34"/>
<dbReference type="InterPro" id="IPR033947">
    <property type="entry name" value="ETF_alpha_N"/>
</dbReference>
<evidence type="ECO:0000259" key="8">
    <source>
        <dbReference type="SMART" id="SM00893"/>
    </source>
</evidence>
<dbReference type="Gene3D" id="3.40.50.620">
    <property type="entry name" value="HUPs"/>
    <property type="match status" value="1"/>
</dbReference>
<name>A0A1X6PC34_PORUM</name>
<comment type="function">
    <text evidence="5">The electron transfer flavoprotein serves as a specific electron acceptor for several dehydrogenases, including five acyl-CoA dehydrogenases, glutaryl-CoA and sarcosine dehydrogenase. It transfers the electrons to the main mitochondrial respiratory chain via ETF-ubiquinone oxidoreductase (ETF dehydrogenase).</text>
</comment>
<organism evidence="9 10">
    <name type="scientific">Porphyra umbilicalis</name>
    <name type="common">Purple laver</name>
    <name type="synonym">Red alga</name>
    <dbReference type="NCBI Taxonomy" id="2786"/>
    <lineage>
        <taxon>Eukaryota</taxon>
        <taxon>Rhodophyta</taxon>
        <taxon>Bangiophyceae</taxon>
        <taxon>Bangiales</taxon>
        <taxon>Bangiaceae</taxon>
        <taxon>Porphyra</taxon>
    </lineage>
</organism>
<comment type="similarity">
    <text evidence="2 5">Belongs to the ETF alpha-subunit/FixB family.</text>
</comment>
<keyword evidence="10" id="KW-1185">Reference proteome</keyword>
<dbReference type="SUPFAM" id="SSF52467">
    <property type="entry name" value="DHS-like NAD/FAD-binding domain"/>
    <property type="match status" value="1"/>
</dbReference>
<reference evidence="9 10" key="1">
    <citation type="submission" date="2017-03" db="EMBL/GenBank/DDBJ databases">
        <title>WGS assembly of Porphyra umbilicalis.</title>
        <authorList>
            <person name="Brawley S.H."/>
            <person name="Blouin N.A."/>
            <person name="Ficko-Blean E."/>
            <person name="Wheeler G.L."/>
            <person name="Lohr M."/>
            <person name="Goodson H.V."/>
            <person name="Jenkins J.W."/>
            <person name="Blaby-Haas C.E."/>
            <person name="Helliwell K.E."/>
            <person name="Chan C."/>
            <person name="Marriage T."/>
            <person name="Bhattacharya D."/>
            <person name="Klein A.S."/>
            <person name="Badis Y."/>
            <person name="Brodie J."/>
            <person name="Cao Y."/>
            <person name="Collen J."/>
            <person name="Dittami S.M."/>
            <person name="Gachon C.M."/>
            <person name="Green B.R."/>
            <person name="Karpowicz S."/>
            <person name="Kim J.W."/>
            <person name="Kudahl U."/>
            <person name="Lin S."/>
            <person name="Michel G."/>
            <person name="Mittag M."/>
            <person name="Olson B.J."/>
            <person name="Pangilinan J."/>
            <person name="Peng Y."/>
            <person name="Qiu H."/>
            <person name="Shu S."/>
            <person name="Singer J.T."/>
            <person name="Smith A.G."/>
            <person name="Sprecher B.N."/>
            <person name="Wagner V."/>
            <person name="Wang W."/>
            <person name="Wang Z.-Y."/>
            <person name="Yan J."/>
            <person name="Yarish C."/>
            <person name="Zoeuner-Riek S."/>
            <person name="Zhuang Y."/>
            <person name="Zou Y."/>
            <person name="Lindquist E.A."/>
            <person name="Grimwood J."/>
            <person name="Barry K."/>
            <person name="Rokhsar D.S."/>
            <person name="Schmutz J."/>
            <person name="Stiller J.W."/>
            <person name="Grossman A.R."/>
            <person name="Prochnik S.E."/>
        </authorList>
    </citation>
    <scope>NUCLEOTIDE SEQUENCE [LARGE SCALE GENOMIC DNA]</scope>
    <source>
        <strain evidence="9">4086291</strain>
    </source>
</reference>
<comment type="subunit">
    <text evidence="5">Heterodimer of an alpha and a beta subunit.</text>
</comment>
<proteinExistence type="inferred from homology"/>
<feature type="compositionally biased region" description="Low complexity" evidence="7">
    <location>
        <begin position="210"/>
        <end position="221"/>
    </location>
</feature>
<keyword evidence="3 5" id="KW-0285">Flavoprotein</keyword>
<keyword evidence="5" id="KW-0813">Transport</keyword>
<dbReference type="Pfam" id="PF01012">
    <property type="entry name" value="ETF"/>
    <property type="match status" value="1"/>
</dbReference>
<comment type="cofactor">
    <cofactor evidence="5 6">
        <name>FAD</name>
        <dbReference type="ChEBI" id="CHEBI:57692"/>
    </cofactor>
    <text evidence="5 6">Binds 1 FAD per dimer.</text>
</comment>
<protein>
    <recommendedName>
        <fullName evidence="5">Electron transfer flavoprotein subunit alpha</fullName>
        <shortName evidence="5">Alpha-ETF</shortName>
    </recommendedName>
</protein>
<evidence type="ECO:0000256" key="7">
    <source>
        <dbReference type="SAM" id="MobiDB-lite"/>
    </source>
</evidence>
<dbReference type="InterPro" id="IPR014730">
    <property type="entry name" value="ETF_a/b_N"/>
</dbReference>
<evidence type="ECO:0000256" key="2">
    <source>
        <dbReference type="ARBA" id="ARBA00005817"/>
    </source>
</evidence>
<dbReference type="GO" id="GO:0033539">
    <property type="term" value="P:fatty acid beta-oxidation using acyl-CoA dehydrogenase"/>
    <property type="evidence" value="ECO:0007669"/>
    <property type="project" value="TreeGrafter"/>
</dbReference>
<dbReference type="InterPro" id="IPR029035">
    <property type="entry name" value="DHS-like_NAD/FAD-binding_dom"/>
</dbReference>
<dbReference type="GO" id="GO:0009055">
    <property type="term" value="F:electron transfer activity"/>
    <property type="evidence" value="ECO:0007669"/>
    <property type="project" value="InterPro"/>
</dbReference>
<dbReference type="Gene3D" id="3.40.50.1220">
    <property type="entry name" value="TPP-binding domain"/>
    <property type="match status" value="1"/>
</dbReference>
<feature type="binding site" evidence="6">
    <location>
        <begin position="306"/>
        <end position="310"/>
    </location>
    <ligand>
        <name>FAD</name>
        <dbReference type="ChEBI" id="CHEBI:57692"/>
    </ligand>
</feature>
<accession>A0A1X6PC34</accession>
<keyword evidence="5" id="KW-0249">Electron transport</keyword>
<dbReference type="SMART" id="SM00893">
    <property type="entry name" value="ETF"/>
    <property type="match status" value="1"/>
</dbReference>
<evidence type="ECO:0000256" key="3">
    <source>
        <dbReference type="ARBA" id="ARBA00022630"/>
    </source>
</evidence>
<dbReference type="SUPFAM" id="SSF52402">
    <property type="entry name" value="Adenine nucleotide alpha hydrolases-like"/>
    <property type="match status" value="1"/>
</dbReference>
<dbReference type="GO" id="GO:0005759">
    <property type="term" value="C:mitochondrial matrix"/>
    <property type="evidence" value="ECO:0007669"/>
    <property type="project" value="UniProtKB-SubCell"/>
</dbReference>
<dbReference type="Pfam" id="PF00766">
    <property type="entry name" value="ETF_alpha"/>
    <property type="match status" value="1"/>
</dbReference>
<feature type="domain" description="Electron transfer flavoprotein alpha/beta-subunit N-terminal" evidence="8">
    <location>
        <begin position="46"/>
        <end position="236"/>
    </location>
</feature>
<dbReference type="FunFam" id="3.40.50.1220:FF:000001">
    <property type="entry name" value="Electron transfer flavoprotein, alpha subunit"/>
    <property type="match status" value="1"/>
</dbReference>
<evidence type="ECO:0000313" key="10">
    <source>
        <dbReference type="Proteomes" id="UP000218209"/>
    </source>
</evidence>
<feature type="binding site" evidence="6">
    <location>
        <begin position="323"/>
        <end position="330"/>
    </location>
    <ligand>
        <name>FAD</name>
        <dbReference type="ChEBI" id="CHEBI:57692"/>
    </ligand>
</feature>
<dbReference type="InterPro" id="IPR014729">
    <property type="entry name" value="Rossmann-like_a/b/a_fold"/>
</dbReference>
<dbReference type="OrthoDB" id="1715808at2759"/>
<dbReference type="PIRSF" id="PIRSF000089">
    <property type="entry name" value="Electra_flavoP_a"/>
    <property type="match status" value="1"/>
</dbReference>
<evidence type="ECO:0000256" key="5">
    <source>
        <dbReference type="PIRNR" id="PIRNR000089"/>
    </source>
</evidence>
<gene>
    <name evidence="9" type="ORF">BU14_0109s0032</name>
</gene>
<keyword evidence="4 5" id="KW-0274">FAD</keyword>
<evidence type="ECO:0000313" key="9">
    <source>
        <dbReference type="EMBL" id="OSX78432.1"/>
    </source>
</evidence>
<dbReference type="InterPro" id="IPR014731">
    <property type="entry name" value="ETF_asu_C"/>
</dbReference>
<dbReference type="GO" id="GO:0050660">
    <property type="term" value="F:flavin adenine dinucleotide binding"/>
    <property type="evidence" value="ECO:0007669"/>
    <property type="project" value="InterPro"/>
</dbReference>
<evidence type="ECO:0000256" key="1">
    <source>
        <dbReference type="ARBA" id="ARBA00004305"/>
    </source>
</evidence>
<feature type="binding site" evidence="6">
    <location>
        <position position="267"/>
    </location>
    <ligand>
        <name>FAD</name>
        <dbReference type="ChEBI" id="CHEBI:57692"/>
    </ligand>
</feature>
<feature type="region of interest" description="Disordered" evidence="7">
    <location>
        <begin position="210"/>
        <end position="237"/>
    </location>
</feature>
<evidence type="ECO:0000256" key="4">
    <source>
        <dbReference type="ARBA" id="ARBA00022827"/>
    </source>
</evidence>
<evidence type="ECO:0000256" key="6">
    <source>
        <dbReference type="PIRSR" id="PIRSR000089-1"/>
    </source>
</evidence>
<feature type="binding site" evidence="6">
    <location>
        <begin position="292"/>
        <end position="293"/>
    </location>
    <ligand>
        <name>FAD</name>
        <dbReference type="ChEBI" id="CHEBI:57692"/>
    </ligand>
</feature>
<dbReference type="CDD" id="cd01715">
    <property type="entry name" value="ETF_alpha"/>
    <property type="match status" value="1"/>
</dbReference>
<dbReference type="PANTHER" id="PTHR43153">
    <property type="entry name" value="ELECTRON TRANSFER FLAVOPROTEIN ALPHA"/>
    <property type="match status" value="1"/>
</dbReference>